<reference evidence="1 2" key="1">
    <citation type="submission" date="2020-12" db="EMBL/GenBank/DDBJ databases">
        <authorList>
            <person name="Zheng R.K."/>
            <person name="Sun C.M."/>
        </authorList>
    </citation>
    <scope>NUCLEOTIDE SEQUENCE [LARGE SCALE GENOMIC DNA]</scope>
    <source>
        <strain evidence="1 2">ZRK001</strain>
    </source>
</reference>
<proteinExistence type="predicted"/>
<dbReference type="InterPro" id="IPR005335">
    <property type="entry name" value="Terminase_ssu"/>
</dbReference>
<dbReference type="AlphaFoldDB" id="A0A7T7HHP7"/>
<dbReference type="RefSeq" id="WP_200334138.1">
    <property type="nucleotide sequence ID" value="NZ_CP066786.1"/>
</dbReference>
<dbReference type="Pfam" id="PF03592">
    <property type="entry name" value="Terminase_2"/>
    <property type="match status" value="1"/>
</dbReference>
<dbReference type="KEGG" id="mlut:JET14_13330"/>
<gene>
    <name evidence="1" type="ORF">JET14_13330</name>
</gene>
<organism evidence="1 2">
    <name type="scientific">Martelella lutilitoris</name>
    <dbReference type="NCBI Taxonomy" id="2583532"/>
    <lineage>
        <taxon>Bacteria</taxon>
        <taxon>Pseudomonadati</taxon>
        <taxon>Pseudomonadota</taxon>
        <taxon>Alphaproteobacteria</taxon>
        <taxon>Hyphomicrobiales</taxon>
        <taxon>Aurantimonadaceae</taxon>
        <taxon>Martelella</taxon>
    </lineage>
</organism>
<evidence type="ECO:0000313" key="2">
    <source>
        <dbReference type="Proteomes" id="UP000596083"/>
    </source>
</evidence>
<dbReference type="EMBL" id="CP066786">
    <property type="protein sequence ID" value="QQM29308.1"/>
    <property type="molecule type" value="Genomic_DNA"/>
</dbReference>
<name>A0A7T7HHP7_9HYPH</name>
<dbReference type="Proteomes" id="UP000596083">
    <property type="component" value="Chromosome"/>
</dbReference>
<sequence length="176" mass="19071">MPVLKNAKWESFAQGLAEGLAVGDAYVNAGYKDSPASATRLSKNVKIQARVDELVAKGADRAEATVERVLKEMARLGFGDIRKAFTAGDAILPPSQWDDDFAASVAAIEVVSKPTGEKDEEGRPVVEHVHKIKLWDKNSALEKLAKHLGMFIERHEHTGKDGGPLALIVSKEDAEL</sequence>
<protein>
    <submittedName>
        <fullName evidence="1">Terminase small subunit</fullName>
    </submittedName>
</protein>
<accession>A0A7T7HHP7</accession>
<evidence type="ECO:0000313" key="1">
    <source>
        <dbReference type="EMBL" id="QQM29308.1"/>
    </source>
</evidence>
<dbReference type="GO" id="GO:0051276">
    <property type="term" value="P:chromosome organization"/>
    <property type="evidence" value="ECO:0007669"/>
    <property type="project" value="InterPro"/>
</dbReference>